<evidence type="ECO:0000256" key="1">
    <source>
        <dbReference type="SAM" id="MobiDB-lite"/>
    </source>
</evidence>
<sequence>MKHADQPAANSCSGLVPLPALPGDESWRSRRPSELRTAPSRPPDEVWVFPVYSTFSILLILNS</sequence>
<evidence type="ECO:0000313" key="2">
    <source>
        <dbReference type="EMBL" id="KWK76968.1"/>
    </source>
</evidence>
<comment type="caution">
    <text evidence="2">The sequence shown here is derived from an EMBL/GenBank/DDBJ whole genome shotgun (WGS) entry which is preliminary data.</text>
</comment>
<organism evidence="2 3">
    <name type="scientific">Burkholderia ubonensis</name>
    <dbReference type="NCBI Taxonomy" id="101571"/>
    <lineage>
        <taxon>Bacteria</taxon>
        <taxon>Pseudomonadati</taxon>
        <taxon>Pseudomonadota</taxon>
        <taxon>Betaproteobacteria</taxon>
        <taxon>Burkholderiales</taxon>
        <taxon>Burkholderiaceae</taxon>
        <taxon>Burkholderia</taxon>
        <taxon>Burkholderia cepacia complex</taxon>
    </lineage>
</organism>
<dbReference type="Proteomes" id="UP000065504">
    <property type="component" value="Unassembled WGS sequence"/>
</dbReference>
<feature type="region of interest" description="Disordered" evidence="1">
    <location>
        <begin position="1"/>
        <end position="40"/>
    </location>
</feature>
<feature type="compositionally biased region" description="Basic and acidic residues" evidence="1">
    <location>
        <begin position="25"/>
        <end position="34"/>
    </location>
</feature>
<accession>A0A108CM15</accession>
<protein>
    <submittedName>
        <fullName evidence="2">Uncharacterized protein</fullName>
    </submittedName>
</protein>
<dbReference type="EMBL" id="LPLU01000067">
    <property type="protein sequence ID" value="KWK76968.1"/>
    <property type="molecule type" value="Genomic_DNA"/>
</dbReference>
<reference evidence="2 3" key="1">
    <citation type="submission" date="2015-11" db="EMBL/GenBank/DDBJ databases">
        <title>Expanding the genomic diversity of Burkholderia species for the development of highly accurate diagnostics.</title>
        <authorList>
            <person name="Sahl J."/>
            <person name="Keim P."/>
            <person name="Wagner D."/>
        </authorList>
    </citation>
    <scope>NUCLEOTIDE SEQUENCE [LARGE SCALE GENOMIC DNA]</scope>
    <source>
        <strain evidence="2 3">MSMB782WGS</strain>
    </source>
</reference>
<gene>
    <name evidence="2" type="ORF">WM16_11575</name>
</gene>
<evidence type="ECO:0000313" key="3">
    <source>
        <dbReference type="Proteomes" id="UP000065504"/>
    </source>
</evidence>
<name>A0A108CM15_9BURK</name>
<dbReference type="AlphaFoldDB" id="A0A108CM15"/>
<proteinExistence type="predicted"/>